<protein>
    <submittedName>
        <fullName evidence="1">Uncharacterized protein</fullName>
    </submittedName>
</protein>
<dbReference type="Proteomes" id="UP001189624">
    <property type="component" value="Chromosome 4"/>
</dbReference>
<proteinExistence type="predicted"/>
<evidence type="ECO:0000313" key="2">
    <source>
        <dbReference type="Proteomes" id="UP001189624"/>
    </source>
</evidence>
<organism evidence="1 2">
    <name type="scientific">Sphenostylis stenocarpa</name>
    <dbReference type="NCBI Taxonomy" id="92480"/>
    <lineage>
        <taxon>Eukaryota</taxon>
        <taxon>Viridiplantae</taxon>
        <taxon>Streptophyta</taxon>
        <taxon>Embryophyta</taxon>
        <taxon>Tracheophyta</taxon>
        <taxon>Spermatophyta</taxon>
        <taxon>Magnoliopsida</taxon>
        <taxon>eudicotyledons</taxon>
        <taxon>Gunneridae</taxon>
        <taxon>Pentapetalae</taxon>
        <taxon>rosids</taxon>
        <taxon>fabids</taxon>
        <taxon>Fabales</taxon>
        <taxon>Fabaceae</taxon>
        <taxon>Papilionoideae</taxon>
        <taxon>50 kb inversion clade</taxon>
        <taxon>NPAAA clade</taxon>
        <taxon>indigoferoid/millettioid clade</taxon>
        <taxon>Phaseoleae</taxon>
        <taxon>Sphenostylis</taxon>
    </lineage>
</organism>
<dbReference type="EMBL" id="OY731401">
    <property type="protein sequence ID" value="CAJ1952391.1"/>
    <property type="molecule type" value="Genomic_DNA"/>
</dbReference>
<evidence type="ECO:0000313" key="1">
    <source>
        <dbReference type="EMBL" id="CAJ1952391.1"/>
    </source>
</evidence>
<keyword evidence="2" id="KW-1185">Reference proteome</keyword>
<name>A0AA86SGJ0_9FABA</name>
<accession>A0AA86SGJ0</accession>
<gene>
    <name evidence="1" type="ORF">AYBTSS11_LOCUS15272</name>
</gene>
<dbReference type="AlphaFoldDB" id="A0AA86SGJ0"/>
<reference evidence="1" key="1">
    <citation type="submission" date="2023-10" db="EMBL/GenBank/DDBJ databases">
        <authorList>
            <person name="Domelevo Entfellner J.-B."/>
        </authorList>
    </citation>
    <scope>NUCLEOTIDE SEQUENCE</scope>
</reference>
<dbReference type="Gramene" id="rna-AYBTSS11_LOCUS15272">
    <property type="protein sequence ID" value="CAJ1952391.1"/>
    <property type="gene ID" value="gene-AYBTSS11_LOCUS15272"/>
</dbReference>
<sequence>FSPDGAILDQQAKIIRWTSNAGGPLIKLINFHCNEYGRAFSVESSFLHHYIVITGAHDAFQESFWETQNVHKKQRYNCLVHFGWPHVQKVQHVKEPNVARNNLPAKSPERGNGIAGKSSLAASLSLPLHMATESHTVKVTPPDCHIAKLIPKILHDRACHRGDQSFNDTKKHSERIMFGPETVAVPNTLKK</sequence>
<feature type="non-terminal residue" evidence="1">
    <location>
        <position position="1"/>
    </location>
</feature>